<evidence type="ECO:0000256" key="1">
    <source>
        <dbReference type="ARBA" id="ARBA00004496"/>
    </source>
</evidence>
<dbReference type="RefSeq" id="WP_196782266.1">
    <property type="nucleotide sequence ID" value="NZ_CP036289.1"/>
</dbReference>
<dbReference type="SMART" id="SM01130">
    <property type="entry name" value="DHDPS"/>
    <property type="match status" value="1"/>
</dbReference>
<evidence type="ECO:0000256" key="3">
    <source>
        <dbReference type="ARBA" id="ARBA00023239"/>
    </source>
</evidence>
<dbReference type="SUPFAM" id="SSF51569">
    <property type="entry name" value="Aldolase"/>
    <property type="match status" value="1"/>
</dbReference>
<dbReference type="PANTHER" id="PTHR12128:SF21">
    <property type="entry name" value="N-ACETYLNEURAMINATE LYASE"/>
    <property type="match status" value="1"/>
</dbReference>
<comment type="subcellular location">
    <subcellularLocation>
        <location evidence="1">Cytoplasm</location>
    </subcellularLocation>
</comment>
<dbReference type="PIRSF" id="PIRSF001365">
    <property type="entry name" value="DHDPS"/>
    <property type="match status" value="1"/>
</dbReference>
<dbReference type="Gene3D" id="3.20.20.70">
    <property type="entry name" value="Aldolase class I"/>
    <property type="match status" value="1"/>
</dbReference>
<dbReference type="PROSITE" id="PS00665">
    <property type="entry name" value="DHDPS_1"/>
    <property type="match status" value="1"/>
</dbReference>
<protein>
    <submittedName>
        <fullName evidence="9">N-acetylneuraminate lyase</fullName>
        <ecNumber evidence="9">4.1.3.3</ecNumber>
    </submittedName>
</protein>
<dbReference type="PRINTS" id="PR00146">
    <property type="entry name" value="DHPICSNTHASE"/>
</dbReference>
<name>A0A518C374_9BACT</name>
<sequence length="327" mass="35751">MNSDTMKAVTLCGQTTEPLPKTQEPRPMQLEGLVAATFTPLTAEGEINREPIGAMVDVLVASGMAGLYVNGSTGEGVSLTGKERRQMAEAFVEAASRRIKVIVQVGHNSVREARELAEHAQAIGADAISATPPTYFKPASIELLLDSLREIMRGAPGLPFYYYHIPRITGVDFDLHALLTHAAKDLPELNGVKYTAQSIHEFQACRAHFAGQFDLLYGCDEMLLCGLAAGASGAVGSTYNFAPGLYRRLIEAYRQGENEAAQDLQLLSVEMVQAFVRYPALPAQKAIMEMVGLPVGPPRLPWRDLTAQEKRTLEGDLKKLGFFEWRE</sequence>
<keyword evidence="4" id="KW-0704">Schiff base</keyword>
<accession>A0A518C374</accession>
<evidence type="ECO:0000256" key="6">
    <source>
        <dbReference type="PIRNR" id="PIRNR001365"/>
    </source>
</evidence>
<gene>
    <name evidence="9" type="primary">nanA_1</name>
    <name evidence="9" type="ORF">Pan97_06100</name>
</gene>
<dbReference type="EC" id="4.1.3.3" evidence="9"/>
<dbReference type="KEGG" id="bvo:Pan97_06100"/>
<evidence type="ECO:0000256" key="8">
    <source>
        <dbReference type="PIRSR" id="PIRSR001365-2"/>
    </source>
</evidence>
<dbReference type="GO" id="GO:0008747">
    <property type="term" value="F:N-acetylneuraminate lyase activity"/>
    <property type="evidence" value="ECO:0007669"/>
    <property type="project" value="UniProtKB-EC"/>
</dbReference>
<dbReference type="InterPro" id="IPR020624">
    <property type="entry name" value="Schiff_base-form_aldolases_CS"/>
</dbReference>
<evidence type="ECO:0000313" key="10">
    <source>
        <dbReference type="Proteomes" id="UP000318626"/>
    </source>
</evidence>
<evidence type="ECO:0000256" key="7">
    <source>
        <dbReference type="PIRSR" id="PIRSR001365-1"/>
    </source>
</evidence>
<evidence type="ECO:0000256" key="2">
    <source>
        <dbReference type="ARBA" id="ARBA00022490"/>
    </source>
</evidence>
<dbReference type="InterPro" id="IPR013785">
    <property type="entry name" value="Aldolase_TIM"/>
</dbReference>
<dbReference type="Pfam" id="PF00701">
    <property type="entry name" value="DHDPS"/>
    <property type="match status" value="1"/>
</dbReference>
<evidence type="ECO:0000313" key="9">
    <source>
        <dbReference type="EMBL" id="QDU73634.1"/>
    </source>
</evidence>
<dbReference type="Proteomes" id="UP000318626">
    <property type="component" value="Chromosome"/>
</dbReference>
<comment type="similarity">
    <text evidence="6">Belongs to the DapA family.</text>
</comment>
<dbReference type="EMBL" id="CP036289">
    <property type="protein sequence ID" value="QDU73634.1"/>
    <property type="molecule type" value="Genomic_DNA"/>
</dbReference>
<keyword evidence="5" id="KW-0119">Carbohydrate metabolism</keyword>
<proteinExistence type="inferred from homology"/>
<dbReference type="AlphaFoldDB" id="A0A518C374"/>
<dbReference type="InterPro" id="IPR002220">
    <property type="entry name" value="DapA-like"/>
</dbReference>
<keyword evidence="2" id="KW-0963">Cytoplasm</keyword>
<keyword evidence="3 6" id="KW-0456">Lyase</keyword>
<evidence type="ECO:0000256" key="4">
    <source>
        <dbReference type="ARBA" id="ARBA00023270"/>
    </source>
</evidence>
<dbReference type="PANTHER" id="PTHR12128">
    <property type="entry name" value="DIHYDRODIPICOLINATE SYNTHASE"/>
    <property type="match status" value="1"/>
</dbReference>
<evidence type="ECO:0000256" key="5">
    <source>
        <dbReference type="ARBA" id="ARBA00023277"/>
    </source>
</evidence>
<dbReference type="GO" id="GO:0005737">
    <property type="term" value="C:cytoplasm"/>
    <property type="evidence" value="ECO:0007669"/>
    <property type="project" value="UniProtKB-SubCell"/>
</dbReference>
<keyword evidence="10" id="KW-1185">Reference proteome</keyword>
<feature type="binding site" evidence="8">
    <location>
        <position position="73"/>
    </location>
    <ligand>
        <name>pyruvate</name>
        <dbReference type="ChEBI" id="CHEBI:15361"/>
    </ligand>
</feature>
<feature type="active site" description="Schiff-base intermediate with substrate" evidence="7">
    <location>
        <position position="193"/>
    </location>
</feature>
<reference evidence="10" key="1">
    <citation type="submission" date="2019-02" db="EMBL/GenBank/DDBJ databases">
        <title>Deep-cultivation of Planctomycetes and their phenomic and genomic characterization uncovers novel biology.</title>
        <authorList>
            <person name="Wiegand S."/>
            <person name="Jogler M."/>
            <person name="Boedeker C."/>
            <person name="Pinto D."/>
            <person name="Vollmers J."/>
            <person name="Rivas-Marin E."/>
            <person name="Kohn T."/>
            <person name="Peeters S.H."/>
            <person name="Heuer A."/>
            <person name="Rast P."/>
            <person name="Oberbeckmann S."/>
            <person name="Bunk B."/>
            <person name="Jeske O."/>
            <person name="Meyerdierks A."/>
            <person name="Storesund J.E."/>
            <person name="Kallscheuer N."/>
            <person name="Luecker S."/>
            <person name="Lage O.M."/>
            <person name="Pohl T."/>
            <person name="Merkel B.J."/>
            <person name="Hornburger P."/>
            <person name="Mueller R.-W."/>
            <person name="Bruemmer F."/>
            <person name="Labrenz M."/>
            <person name="Spormann A.M."/>
            <person name="Op den Camp H."/>
            <person name="Overmann J."/>
            <person name="Amann R."/>
            <person name="Jetten M.S.M."/>
            <person name="Mascher T."/>
            <person name="Medema M.H."/>
            <person name="Devos D.P."/>
            <person name="Kaster A.-K."/>
            <person name="Ovreas L."/>
            <person name="Rohde M."/>
            <person name="Galperin M.Y."/>
            <person name="Jogler C."/>
        </authorList>
    </citation>
    <scope>NUCLEOTIDE SEQUENCE [LARGE SCALE GENOMIC DNA]</scope>
    <source>
        <strain evidence="10">Pan97</strain>
    </source>
</reference>
<feature type="active site" description="Proton donor/acceptor" evidence="7">
    <location>
        <position position="163"/>
    </location>
</feature>
<feature type="binding site" evidence="8">
    <location>
        <position position="235"/>
    </location>
    <ligand>
        <name>pyruvate</name>
        <dbReference type="ChEBI" id="CHEBI:15361"/>
    </ligand>
</feature>
<organism evidence="9 10">
    <name type="scientific">Bremerella volcania</name>
    <dbReference type="NCBI Taxonomy" id="2527984"/>
    <lineage>
        <taxon>Bacteria</taxon>
        <taxon>Pseudomonadati</taxon>
        <taxon>Planctomycetota</taxon>
        <taxon>Planctomycetia</taxon>
        <taxon>Pirellulales</taxon>
        <taxon>Pirellulaceae</taxon>
        <taxon>Bremerella</taxon>
    </lineage>
</organism>